<organism evidence="3 4">
    <name type="scientific">Chionoecetes opilio</name>
    <name type="common">Atlantic snow crab</name>
    <name type="synonym">Cancer opilio</name>
    <dbReference type="NCBI Taxonomy" id="41210"/>
    <lineage>
        <taxon>Eukaryota</taxon>
        <taxon>Metazoa</taxon>
        <taxon>Ecdysozoa</taxon>
        <taxon>Arthropoda</taxon>
        <taxon>Crustacea</taxon>
        <taxon>Multicrustacea</taxon>
        <taxon>Malacostraca</taxon>
        <taxon>Eumalacostraca</taxon>
        <taxon>Eucarida</taxon>
        <taxon>Decapoda</taxon>
        <taxon>Pleocyemata</taxon>
        <taxon>Brachyura</taxon>
        <taxon>Eubrachyura</taxon>
        <taxon>Majoidea</taxon>
        <taxon>Majidae</taxon>
        <taxon>Chionoecetes</taxon>
    </lineage>
</organism>
<feature type="region of interest" description="Disordered" evidence="2">
    <location>
        <begin position="1"/>
        <end position="21"/>
    </location>
</feature>
<evidence type="ECO:0008006" key="5">
    <source>
        <dbReference type="Google" id="ProtNLM"/>
    </source>
</evidence>
<dbReference type="EMBL" id="JACEEZ010017983">
    <property type="protein sequence ID" value="KAG0717226.1"/>
    <property type="molecule type" value="Genomic_DNA"/>
</dbReference>
<evidence type="ECO:0000256" key="2">
    <source>
        <dbReference type="SAM" id="MobiDB-lite"/>
    </source>
</evidence>
<name>A0A8J5CQF6_CHIOP</name>
<keyword evidence="4" id="KW-1185">Reference proteome</keyword>
<evidence type="ECO:0000256" key="1">
    <source>
        <dbReference type="SAM" id="Coils"/>
    </source>
</evidence>
<protein>
    <recommendedName>
        <fullName evidence="5">HTH psq-type domain-containing protein</fullName>
    </recommendedName>
</protein>
<dbReference type="Gene3D" id="1.10.10.10">
    <property type="entry name" value="Winged helix-like DNA-binding domain superfamily/Winged helix DNA-binding domain"/>
    <property type="match status" value="1"/>
</dbReference>
<keyword evidence="1" id="KW-0175">Coiled coil</keyword>
<proteinExistence type="predicted"/>
<evidence type="ECO:0000313" key="4">
    <source>
        <dbReference type="Proteomes" id="UP000770661"/>
    </source>
</evidence>
<feature type="coiled-coil region" evidence="1">
    <location>
        <begin position="150"/>
        <end position="180"/>
    </location>
</feature>
<gene>
    <name evidence="3" type="ORF">GWK47_054876</name>
</gene>
<dbReference type="AlphaFoldDB" id="A0A8J5CQF6"/>
<reference evidence="3" key="1">
    <citation type="submission" date="2020-07" db="EMBL/GenBank/DDBJ databases">
        <title>The High-quality genome of the commercially important snow crab, Chionoecetes opilio.</title>
        <authorList>
            <person name="Jeong J.-H."/>
            <person name="Ryu S."/>
        </authorList>
    </citation>
    <scope>NUCLEOTIDE SEQUENCE</scope>
    <source>
        <strain evidence="3">MADBK_172401_WGS</strain>
        <tissue evidence="3">Digestive gland</tissue>
    </source>
</reference>
<accession>A0A8J5CQF6</accession>
<dbReference type="Proteomes" id="UP000770661">
    <property type="component" value="Unassembled WGS sequence"/>
</dbReference>
<sequence length="212" mass="23466">MANKRKSGEPQSSGKGPKKIKRHMKVMSLEEKGELIKEIKGGMSYAACGRHYGIKESTVSPLPCLVEHKVMIKNLQCIVTSSIFYLLQSFTKWDEIPSAEEHHSLQASVEQALANLSKQQEVMQGVYSTYIAPWTTSTTHLELPTTGPLVEETESKLSSLVKALKTTEEILHNCEKLEEQEKAILKASHHPSCISTTLHSLVAEAGRPQDGL</sequence>
<evidence type="ECO:0000313" key="3">
    <source>
        <dbReference type="EMBL" id="KAG0717226.1"/>
    </source>
</evidence>
<comment type="caution">
    <text evidence="3">The sequence shown here is derived from an EMBL/GenBank/DDBJ whole genome shotgun (WGS) entry which is preliminary data.</text>
</comment>
<dbReference type="InterPro" id="IPR036388">
    <property type="entry name" value="WH-like_DNA-bd_sf"/>
</dbReference>
<dbReference type="OrthoDB" id="6343423at2759"/>